<proteinExistence type="predicted"/>
<organism evidence="1 2">
    <name type="scientific">Allacma fusca</name>
    <dbReference type="NCBI Taxonomy" id="39272"/>
    <lineage>
        <taxon>Eukaryota</taxon>
        <taxon>Metazoa</taxon>
        <taxon>Ecdysozoa</taxon>
        <taxon>Arthropoda</taxon>
        <taxon>Hexapoda</taxon>
        <taxon>Collembola</taxon>
        <taxon>Symphypleona</taxon>
        <taxon>Sminthuridae</taxon>
        <taxon>Allacma</taxon>
    </lineage>
</organism>
<protein>
    <submittedName>
        <fullName evidence="1">Uncharacterized protein</fullName>
    </submittedName>
</protein>
<dbReference type="Proteomes" id="UP000708208">
    <property type="component" value="Unassembled WGS sequence"/>
</dbReference>
<dbReference type="AlphaFoldDB" id="A0A8J2PP67"/>
<gene>
    <name evidence="1" type="ORF">AFUS01_LOCUS30387</name>
</gene>
<evidence type="ECO:0000313" key="1">
    <source>
        <dbReference type="EMBL" id="CAG7819974.1"/>
    </source>
</evidence>
<keyword evidence="2" id="KW-1185">Reference proteome</keyword>
<sequence>MLNMWKTTIVIFSAQVILTVVTPALGDDMRDVI</sequence>
<dbReference type="EMBL" id="CAJVCH010465175">
    <property type="protein sequence ID" value="CAG7819974.1"/>
    <property type="molecule type" value="Genomic_DNA"/>
</dbReference>
<name>A0A8J2PP67_9HEXA</name>
<accession>A0A8J2PP67</accession>
<reference evidence="1" key="1">
    <citation type="submission" date="2021-06" db="EMBL/GenBank/DDBJ databases">
        <authorList>
            <person name="Hodson N. C."/>
            <person name="Mongue J. A."/>
            <person name="Jaron S. K."/>
        </authorList>
    </citation>
    <scope>NUCLEOTIDE SEQUENCE</scope>
</reference>
<comment type="caution">
    <text evidence="1">The sequence shown here is derived from an EMBL/GenBank/DDBJ whole genome shotgun (WGS) entry which is preliminary data.</text>
</comment>
<feature type="non-terminal residue" evidence="1">
    <location>
        <position position="33"/>
    </location>
</feature>
<evidence type="ECO:0000313" key="2">
    <source>
        <dbReference type="Proteomes" id="UP000708208"/>
    </source>
</evidence>